<dbReference type="EMBL" id="UINC01140573">
    <property type="protein sequence ID" value="SVD27801.1"/>
    <property type="molecule type" value="Genomic_DNA"/>
</dbReference>
<reference evidence="6" key="1">
    <citation type="submission" date="2018-05" db="EMBL/GenBank/DDBJ databases">
        <authorList>
            <person name="Lanie J.A."/>
            <person name="Ng W.-L."/>
            <person name="Kazmierczak K.M."/>
            <person name="Andrzejewski T.M."/>
            <person name="Davidsen T.M."/>
            <person name="Wayne K.J."/>
            <person name="Tettelin H."/>
            <person name="Glass J.I."/>
            <person name="Rusch D."/>
            <person name="Podicherti R."/>
            <person name="Tsui H.-C.T."/>
            <person name="Winkler M.E."/>
        </authorList>
    </citation>
    <scope>NUCLEOTIDE SEQUENCE</scope>
</reference>
<dbReference type="GO" id="GO:0004659">
    <property type="term" value="F:prenyltransferase activity"/>
    <property type="evidence" value="ECO:0007669"/>
    <property type="project" value="InterPro"/>
</dbReference>
<accession>A0A382U229</accession>
<sequence length="118" mass="12921">MQASSILKPISEQLQLVDDRLREFSESSELPSLKDLLTHVFDSSGKLARPALTLLTAGFHPNDGEKVITMATAVEMLHVATLVHDDTVDESDTRRGRVTVSSSWGQHTAVLLGDYVFA</sequence>
<evidence type="ECO:0008006" key="7">
    <source>
        <dbReference type="Google" id="ProtNLM"/>
    </source>
</evidence>
<organism evidence="6">
    <name type="scientific">marine metagenome</name>
    <dbReference type="NCBI Taxonomy" id="408172"/>
    <lineage>
        <taxon>unclassified sequences</taxon>
        <taxon>metagenomes</taxon>
        <taxon>ecological metagenomes</taxon>
    </lineage>
</organism>
<dbReference type="Gene3D" id="1.10.600.10">
    <property type="entry name" value="Farnesyl Diphosphate Synthase"/>
    <property type="match status" value="1"/>
</dbReference>
<dbReference type="InterPro" id="IPR033749">
    <property type="entry name" value="Polyprenyl_synt_CS"/>
</dbReference>
<comment type="similarity">
    <text evidence="2">Belongs to the FPP/GGPP synthase family.</text>
</comment>
<keyword evidence="4" id="KW-0479">Metal-binding</keyword>
<evidence type="ECO:0000256" key="3">
    <source>
        <dbReference type="ARBA" id="ARBA00022679"/>
    </source>
</evidence>
<dbReference type="PANTHER" id="PTHR12001">
    <property type="entry name" value="GERANYLGERANYL PYROPHOSPHATE SYNTHASE"/>
    <property type="match status" value="1"/>
</dbReference>
<protein>
    <recommendedName>
        <fullName evidence="7">Polyprenyl synthetase family protein</fullName>
    </recommendedName>
</protein>
<dbReference type="GO" id="GO:0008299">
    <property type="term" value="P:isoprenoid biosynthetic process"/>
    <property type="evidence" value="ECO:0007669"/>
    <property type="project" value="InterPro"/>
</dbReference>
<dbReference type="PANTHER" id="PTHR12001:SF69">
    <property type="entry name" value="ALL TRANS-POLYPRENYL-DIPHOSPHATE SYNTHASE PDSS1"/>
    <property type="match status" value="1"/>
</dbReference>
<dbReference type="AlphaFoldDB" id="A0A382U229"/>
<keyword evidence="3" id="KW-0808">Transferase</keyword>
<evidence type="ECO:0000256" key="5">
    <source>
        <dbReference type="ARBA" id="ARBA00022842"/>
    </source>
</evidence>
<dbReference type="Pfam" id="PF00348">
    <property type="entry name" value="polyprenyl_synt"/>
    <property type="match status" value="1"/>
</dbReference>
<feature type="non-terminal residue" evidence="6">
    <location>
        <position position="118"/>
    </location>
</feature>
<name>A0A382U229_9ZZZZ</name>
<dbReference type="InterPro" id="IPR008949">
    <property type="entry name" value="Isoprenoid_synthase_dom_sf"/>
</dbReference>
<evidence type="ECO:0000256" key="1">
    <source>
        <dbReference type="ARBA" id="ARBA00001946"/>
    </source>
</evidence>
<dbReference type="InterPro" id="IPR000092">
    <property type="entry name" value="Polyprenyl_synt"/>
</dbReference>
<dbReference type="GO" id="GO:0046872">
    <property type="term" value="F:metal ion binding"/>
    <property type="evidence" value="ECO:0007669"/>
    <property type="project" value="UniProtKB-KW"/>
</dbReference>
<evidence type="ECO:0000256" key="2">
    <source>
        <dbReference type="ARBA" id="ARBA00006706"/>
    </source>
</evidence>
<evidence type="ECO:0000313" key="6">
    <source>
        <dbReference type="EMBL" id="SVD27801.1"/>
    </source>
</evidence>
<dbReference type="PROSITE" id="PS00723">
    <property type="entry name" value="POLYPRENYL_SYNTHASE_1"/>
    <property type="match status" value="1"/>
</dbReference>
<comment type="cofactor">
    <cofactor evidence="1">
        <name>Mg(2+)</name>
        <dbReference type="ChEBI" id="CHEBI:18420"/>
    </cofactor>
</comment>
<proteinExistence type="inferred from homology"/>
<gene>
    <name evidence="6" type="ORF">METZ01_LOCUS380655</name>
</gene>
<keyword evidence="5" id="KW-0460">Magnesium</keyword>
<evidence type="ECO:0000256" key="4">
    <source>
        <dbReference type="ARBA" id="ARBA00022723"/>
    </source>
</evidence>
<dbReference type="SUPFAM" id="SSF48576">
    <property type="entry name" value="Terpenoid synthases"/>
    <property type="match status" value="1"/>
</dbReference>